<keyword evidence="2" id="KW-1185">Reference proteome</keyword>
<dbReference type="AlphaFoldDB" id="A0A1I1DVG0"/>
<reference evidence="2" key="1">
    <citation type="submission" date="2016-10" db="EMBL/GenBank/DDBJ databases">
        <authorList>
            <person name="Varghese N."/>
            <person name="Submissions S."/>
        </authorList>
    </citation>
    <scope>NUCLEOTIDE SEQUENCE [LARGE SCALE GENOMIC DNA]</scope>
    <source>
        <strain evidence="2">ATCC 43811</strain>
    </source>
</reference>
<gene>
    <name evidence="1" type="ORF">SAMN02745150_00782</name>
</gene>
<evidence type="ECO:0000313" key="2">
    <source>
        <dbReference type="Proteomes" id="UP000240042"/>
    </source>
</evidence>
<organism evidence="1 2">
    <name type="scientific">Brevinema andersonii</name>
    <dbReference type="NCBI Taxonomy" id="34097"/>
    <lineage>
        <taxon>Bacteria</taxon>
        <taxon>Pseudomonadati</taxon>
        <taxon>Spirochaetota</taxon>
        <taxon>Spirochaetia</taxon>
        <taxon>Brevinematales</taxon>
        <taxon>Brevinemataceae</taxon>
        <taxon>Brevinema</taxon>
    </lineage>
</organism>
<evidence type="ECO:0008006" key="3">
    <source>
        <dbReference type="Google" id="ProtNLM"/>
    </source>
</evidence>
<sequence>MKEAQKVRVIHDEFIKLVCYSMLLEHEGDLRGAFINFRMVCEGYARGLLFLFTKSWYFGCLYCWRYPSRNACWETKVRIDGQWYNIAPTWNYLVGVNAEVIYDCFLKNDAEFYINHTPKTDTYGYAVLPDSSDQSYALLDTEFVVH</sequence>
<dbReference type="STRING" id="34097.SAMN02745150_00782"/>
<accession>A0A1I1DVG0</accession>
<protein>
    <recommendedName>
        <fullName evidence="3">Transglutaminase-like superfamily protein</fullName>
    </recommendedName>
</protein>
<name>A0A1I1DVG0_BREAD</name>
<evidence type="ECO:0000313" key="1">
    <source>
        <dbReference type="EMBL" id="SFB78386.1"/>
    </source>
</evidence>
<dbReference type="Proteomes" id="UP000240042">
    <property type="component" value="Unassembled WGS sequence"/>
</dbReference>
<proteinExistence type="predicted"/>
<dbReference type="EMBL" id="FOKY01000004">
    <property type="protein sequence ID" value="SFB78386.1"/>
    <property type="molecule type" value="Genomic_DNA"/>
</dbReference>